<dbReference type="GO" id="GO:0003677">
    <property type="term" value="F:DNA binding"/>
    <property type="evidence" value="ECO:0007669"/>
    <property type="project" value="UniProtKB-KW"/>
</dbReference>
<keyword evidence="2" id="KW-0238">DNA-binding</keyword>
<dbReference type="AlphaFoldDB" id="A0A4V1QT46"/>
<reference evidence="2 3" key="1">
    <citation type="submission" date="2019-01" db="EMBL/GenBank/DDBJ databases">
        <authorList>
            <person name="Li J."/>
        </authorList>
    </citation>
    <scope>NUCLEOTIDE SEQUENCE [LARGE SCALE GENOMIC DNA]</scope>
    <source>
        <strain evidence="2 3">CCUG 35506</strain>
    </source>
</reference>
<evidence type="ECO:0000313" key="2">
    <source>
        <dbReference type="EMBL" id="RXZ50623.1"/>
    </source>
</evidence>
<organism evidence="2 3">
    <name type="scientific">Agromyces fucosus</name>
    <dbReference type="NCBI Taxonomy" id="41985"/>
    <lineage>
        <taxon>Bacteria</taxon>
        <taxon>Bacillati</taxon>
        <taxon>Actinomycetota</taxon>
        <taxon>Actinomycetes</taxon>
        <taxon>Micrococcales</taxon>
        <taxon>Microbacteriaceae</taxon>
        <taxon>Agromyces</taxon>
    </lineage>
</organism>
<proteinExistence type="predicted"/>
<accession>A0A4V1QT46</accession>
<feature type="domain" description="Helix-turn-helix" evidence="1">
    <location>
        <begin position="21"/>
        <end position="62"/>
    </location>
</feature>
<evidence type="ECO:0000313" key="3">
    <source>
        <dbReference type="Proteomes" id="UP000292935"/>
    </source>
</evidence>
<sequence>MSTSTQPTVPASRFVDKLGDYLSVDELAQYLQLSKETIYHWRLEGTSIFRRIDGSYGTLRIRATSKARARRTLIEAVGEEYEAAHATGDGLTPDSFFVELAHEYMEQTAFTGDQRVQRGTRTGD</sequence>
<comment type="caution">
    <text evidence="2">The sequence shown here is derived from an EMBL/GenBank/DDBJ whole genome shotgun (WGS) entry which is preliminary data.</text>
</comment>
<dbReference type="InterPro" id="IPR009061">
    <property type="entry name" value="DNA-bd_dom_put_sf"/>
</dbReference>
<dbReference type="InterPro" id="IPR041657">
    <property type="entry name" value="HTH_17"/>
</dbReference>
<dbReference type="OrthoDB" id="194758at2"/>
<evidence type="ECO:0000259" key="1">
    <source>
        <dbReference type="Pfam" id="PF12728"/>
    </source>
</evidence>
<dbReference type="RefSeq" id="WP_129230412.1">
    <property type="nucleotide sequence ID" value="NZ_SDPO01000001.1"/>
</dbReference>
<dbReference type="Proteomes" id="UP000292935">
    <property type="component" value="Unassembled WGS sequence"/>
</dbReference>
<keyword evidence="3" id="KW-1185">Reference proteome</keyword>
<protein>
    <submittedName>
        <fullName evidence="2">DNA-binding protein</fullName>
    </submittedName>
</protein>
<name>A0A4V1QT46_9MICO</name>
<dbReference type="SUPFAM" id="SSF46955">
    <property type="entry name" value="Putative DNA-binding domain"/>
    <property type="match status" value="1"/>
</dbReference>
<gene>
    <name evidence="2" type="ORF">ESP57_02095</name>
</gene>
<dbReference type="Pfam" id="PF12728">
    <property type="entry name" value="HTH_17"/>
    <property type="match status" value="1"/>
</dbReference>
<dbReference type="EMBL" id="SDPO01000001">
    <property type="protein sequence ID" value="RXZ50623.1"/>
    <property type="molecule type" value="Genomic_DNA"/>
</dbReference>